<evidence type="ECO:0000313" key="2">
    <source>
        <dbReference type="Proteomes" id="UP000799118"/>
    </source>
</evidence>
<organism evidence="1 2">
    <name type="scientific">Gymnopus androsaceus JB14</name>
    <dbReference type="NCBI Taxonomy" id="1447944"/>
    <lineage>
        <taxon>Eukaryota</taxon>
        <taxon>Fungi</taxon>
        <taxon>Dikarya</taxon>
        <taxon>Basidiomycota</taxon>
        <taxon>Agaricomycotina</taxon>
        <taxon>Agaricomycetes</taxon>
        <taxon>Agaricomycetidae</taxon>
        <taxon>Agaricales</taxon>
        <taxon>Marasmiineae</taxon>
        <taxon>Omphalotaceae</taxon>
        <taxon>Gymnopus</taxon>
    </lineage>
</organism>
<proteinExistence type="predicted"/>
<dbReference type="Proteomes" id="UP000799118">
    <property type="component" value="Unassembled WGS sequence"/>
</dbReference>
<reference evidence="1" key="1">
    <citation type="journal article" date="2019" name="Environ. Microbiol.">
        <title>Fungal ecological strategies reflected in gene transcription - a case study of two litter decomposers.</title>
        <authorList>
            <person name="Barbi F."/>
            <person name="Kohler A."/>
            <person name="Barry K."/>
            <person name="Baskaran P."/>
            <person name="Daum C."/>
            <person name="Fauchery L."/>
            <person name="Ihrmark K."/>
            <person name="Kuo A."/>
            <person name="LaButti K."/>
            <person name="Lipzen A."/>
            <person name="Morin E."/>
            <person name="Grigoriev I.V."/>
            <person name="Henrissat B."/>
            <person name="Lindahl B."/>
            <person name="Martin F."/>
        </authorList>
    </citation>
    <scope>NUCLEOTIDE SEQUENCE</scope>
    <source>
        <strain evidence="1">JB14</strain>
    </source>
</reference>
<dbReference type="EMBL" id="ML769498">
    <property type="protein sequence ID" value="KAE9397399.1"/>
    <property type="molecule type" value="Genomic_DNA"/>
</dbReference>
<gene>
    <name evidence="1" type="ORF">BT96DRAFT_75779</name>
</gene>
<accession>A0A6A4HFZ8</accession>
<sequence length="245" mass="27578">MFSKTRTVVYDQIQELRELVESCPRGLESLKLFLSTVKKDTIYWRDIPQIIRCSTQNPSQNRRLPRFRLKHLEVWKAHKYGEGRLSDAAIQIALAESPSSSSAIQPSLSTIEFAAPALETIILCACFKEPLLGEMRILQHAKYRVHRRTISTSDKQVEALVPPRQTVVTLMANELGSGNTMVSWLRRRYSVELMDRGVGASKWSTAEGIRVVAALGGREWCVNLGRNGLLMRALGRHRLGSGVGY</sequence>
<name>A0A6A4HFZ8_9AGAR</name>
<evidence type="ECO:0000313" key="1">
    <source>
        <dbReference type="EMBL" id="KAE9397399.1"/>
    </source>
</evidence>
<keyword evidence="2" id="KW-1185">Reference proteome</keyword>
<protein>
    <submittedName>
        <fullName evidence="1">Uncharacterized protein</fullName>
    </submittedName>
</protein>
<dbReference type="AlphaFoldDB" id="A0A6A4HFZ8"/>